<evidence type="ECO:0000313" key="2">
    <source>
        <dbReference type="EMBL" id="MDW4571627.1"/>
    </source>
</evidence>
<accession>A0ABU4GYP6</accession>
<dbReference type="PANTHER" id="PTHR13170:SF16">
    <property type="entry name" value="PROTEIN O-GLCNACASE"/>
    <property type="match status" value="1"/>
</dbReference>
<dbReference type="SUPFAM" id="SSF55729">
    <property type="entry name" value="Acyl-CoA N-acyltransferases (Nat)"/>
    <property type="match status" value="1"/>
</dbReference>
<organism evidence="2 3">
    <name type="scientific">Microbacterium arthrosphaerae</name>
    <dbReference type="NCBI Taxonomy" id="792652"/>
    <lineage>
        <taxon>Bacteria</taxon>
        <taxon>Bacillati</taxon>
        <taxon>Actinomycetota</taxon>
        <taxon>Actinomycetes</taxon>
        <taxon>Micrococcales</taxon>
        <taxon>Microbacteriaceae</taxon>
        <taxon>Microbacterium</taxon>
    </lineage>
</organism>
<dbReference type="InterPro" id="IPR000182">
    <property type="entry name" value="GNAT_dom"/>
</dbReference>
<dbReference type="InterPro" id="IPR051822">
    <property type="entry name" value="Glycosyl_Hydrolase_84"/>
</dbReference>
<proteinExistence type="predicted"/>
<evidence type="ECO:0000259" key="1">
    <source>
        <dbReference type="PROSITE" id="PS51186"/>
    </source>
</evidence>
<reference evidence="2 3" key="1">
    <citation type="submission" date="2023-11" db="EMBL/GenBank/DDBJ databases">
        <title>Draft genome sequence of Microbacterium arthrosphaerae JCM 30492.</title>
        <authorList>
            <person name="Zhang G."/>
            <person name="Ding Y."/>
        </authorList>
    </citation>
    <scope>NUCLEOTIDE SEQUENCE [LARGE SCALE GENOMIC DNA]</scope>
    <source>
        <strain evidence="2 3">JCM 30492</strain>
    </source>
</reference>
<evidence type="ECO:0000313" key="3">
    <source>
        <dbReference type="Proteomes" id="UP001283109"/>
    </source>
</evidence>
<dbReference type="Gene3D" id="3.40.630.30">
    <property type="match status" value="1"/>
</dbReference>
<sequence>MTRIRPFRPGDEPALADICLKTADAGADGTGLLDDDDLWAEIFVLPYAARHPEFAFVVETADGRVVGYVVGTPDSAAFEDWFATEWWPRFAERWPKPQGDPLPVSASRQDGIVRYAYARHGGAQPFGDEYPAHLHIDLLPEAQGQGLGRRLIDTLEQALREAGVPGLHLVASSDNTGAIAFYPRVGFEPLPSPEGTRVFATRL</sequence>
<dbReference type="Pfam" id="PF00583">
    <property type="entry name" value="Acetyltransf_1"/>
    <property type="match status" value="1"/>
</dbReference>
<dbReference type="InterPro" id="IPR016181">
    <property type="entry name" value="Acyl_CoA_acyltransferase"/>
</dbReference>
<dbReference type="PANTHER" id="PTHR13170">
    <property type="entry name" value="O-GLCNACASE"/>
    <property type="match status" value="1"/>
</dbReference>
<dbReference type="CDD" id="cd04301">
    <property type="entry name" value="NAT_SF"/>
    <property type="match status" value="1"/>
</dbReference>
<protein>
    <submittedName>
        <fullName evidence="2">GNAT family N-acetyltransferase</fullName>
    </submittedName>
</protein>
<keyword evidence="3" id="KW-1185">Reference proteome</keyword>
<dbReference type="PROSITE" id="PS51186">
    <property type="entry name" value="GNAT"/>
    <property type="match status" value="1"/>
</dbReference>
<dbReference type="Proteomes" id="UP001283109">
    <property type="component" value="Unassembled WGS sequence"/>
</dbReference>
<dbReference type="EMBL" id="JAWQEV010000001">
    <property type="protein sequence ID" value="MDW4571627.1"/>
    <property type="molecule type" value="Genomic_DNA"/>
</dbReference>
<comment type="caution">
    <text evidence="2">The sequence shown here is derived from an EMBL/GenBank/DDBJ whole genome shotgun (WGS) entry which is preliminary data.</text>
</comment>
<dbReference type="RefSeq" id="WP_318352158.1">
    <property type="nucleotide sequence ID" value="NZ_JAWQEV010000001.1"/>
</dbReference>
<feature type="domain" description="N-acetyltransferase" evidence="1">
    <location>
        <begin position="2"/>
        <end position="203"/>
    </location>
</feature>
<gene>
    <name evidence="2" type="ORF">R8Z58_02425</name>
</gene>
<name>A0ABU4GYP6_9MICO</name>